<comment type="caution">
    <text evidence="2">The sequence shown here is derived from an EMBL/GenBank/DDBJ whole genome shotgun (WGS) entry which is preliminary data.</text>
</comment>
<keyword evidence="1" id="KW-0812">Transmembrane</keyword>
<keyword evidence="3" id="KW-1185">Reference proteome</keyword>
<dbReference type="Proteomes" id="UP000266673">
    <property type="component" value="Unassembled WGS sequence"/>
</dbReference>
<name>A0A397U202_9GLOM</name>
<evidence type="ECO:0000313" key="2">
    <source>
        <dbReference type="EMBL" id="RIB04272.1"/>
    </source>
</evidence>
<dbReference type="AlphaFoldDB" id="A0A397U202"/>
<feature type="transmembrane region" description="Helical" evidence="1">
    <location>
        <begin position="20"/>
        <end position="43"/>
    </location>
</feature>
<evidence type="ECO:0000313" key="3">
    <source>
        <dbReference type="Proteomes" id="UP000266673"/>
    </source>
</evidence>
<keyword evidence="1" id="KW-1133">Transmembrane helix</keyword>
<gene>
    <name evidence="2" type="ORF">C2G38_2149098</name>
</gene>
<evidence type="ECO:0000256" key="1">
    <source>
        <dbReference type="SAM" id="Phobius"/>
    </source>
</evidence>
<keyword evidence="1" id="KW-0472">Membrane</keyword>
<dbReference type="EMBL" id="QKWP01002213">
    <property type="protein sequence ID" value="RIB04272.1"/>
    <property type="molecule type" value="Genomic_DNA"/>
</dbReference>
<organism evidence="2 3">
    <name type="scientific">Gigaspora rosea</name>
    <dbReference type="NCBI Taxonomy" id="44941"/>
    <lineage>
        <taxon>Eukaryota</taxon>
        <taxon>Fungi</taxon>
        <taxon>Fungi incertae sedis</taxon>
        <taxon>Mucoromycota</taxon>
        <taxon>Glomeromycotina</taxon>
        <taxon>Glomeromycetes</taxon>
        <taxon>Diversisporales</taxon>
        <taxon>Gigasporaceae</taxon>
        <taxon>Gigaspora</taxon>
    </lineage>
</organism>
<protein>
    <submittedName>
        <fullName evidence="2">Uncharacterized protein</fullName>
    </submittedName>
</protein>
<reference evidence="2 3" key="1">
    <citation type="submission" date="2018-06" db="EMBL/GenBank/DDBJ databases">
        <title>Comparative genomics reveals the genomic features of Rhizophagus irregularis, R. cerebriforme, R. diaphanum and Gigaspora rosea, and their symbiotic lifestyle signature.</title>
        <authorList>
            <person name="Morin E."/>
            <person name="San Clemente H."/>
            <person name="Chen E.C.H."/>
            <person name="De La Providencia I."/>
            <person name="Hainaut M."/>
            <person name="Kuo A."/>
            <person name="Kohler A."/>
            <person name="Murat C."/>
            <person name="Tang N."/>
            <person name="Roy S."/>
            <person name="Loubradou J."/>
            <person name="Henrissat B."/>
            <person name="Grigoriev I.V."/>
            <person name="Corradi N."/>
            <person name="Roux C."/>
            <person name="Martin F.M."/>
        </authorList>
    </citation>
    <scope>NUCLEOTIDE SEQUENCE [LARGE SCALE GENOMIC DNA]</scope>
    <source>
        <strain evidence="2 3">DAOM 194757</strain>
    </source>
</reference>
<accession>A0A397U202</accession>
<proteinExistence type="predicted"/>
<feature type="transmembrane region" description="Helical" evidence="1">
    <location>
        <begin position="92"/>
        <end position="114"/>
    </location>
</feature>
<sequence>MLQMLSDIRQFRRTDPWPVILIRFFFIIIVLGALIYITVFLSLNLSREQPSISITYSKDDKMPVPILTGFCFRDSGCQDSEIIEIIADIAAYYGWLFIFYKFLFGEVITIGILYRCFRRARVEKEVV</sequence>